<accession>A0A9X3RYC5</accession>
<keyword evidence="1" id="KW-0812">Transmembrane</keyword>
<dbReference type="InterPro" id="IPR005325">
    <property type="entry name" value="DUF308_memb"/>
</dbReference>
<dbReference type="PANTHER" id="PTHR34989">
    <property type="entry name" value="PROTEIN HDED"/>
    <property type="match status" value="1"/>
</dbReference>
<evidence type="ECO:0000256" key="1">
    <source>
        <dbReference type="SAM" id="Phobius"/>
    </source>
</evidence>
<gene>
    <name evidence="2" type="ORF">OM076_04480</name>
</gene>
<name>A0A9X3RYC5_9ACTN</name>
<reference evidence="2" key="1">
    <citation type="submission" date="2022-10" db="EMBL/GenBank/DDBJ databases">
        <title>The WGS of Solirubrobacter ginsenosidimutans DSM 21036.</title>
        <authorList>
            <person name="Jiang Z."/>
        </authorList>
    </citation>
    <scope>NUCLEOTIDE SEQUENCE</scope>
    <source>
        <strain evidence="2">DSM 21036</strain>
    </source>
</reference>
<dbReference type="Proteomes" id="UP001149140">
    <property type="component" value="Unassembled WGS sequence"/>
</dbReference>
<dbReference type="RefSeq" id="WP_270038241.1">
    <property type="nucleotide sequence ID" value="NZ_JAPDOD010000002.1"/>
</dbReference>
<dbReference type="InterPro" id="IPR052712">
    <property type="entry name" value="Acid_resist_chaperone_HdeD"/>
</dbReference>
<dbReference type="EMBL" id="JAPDOD010000002">
    <property type="protein sequence ID" value="MDA0159510.1"/>
    <property type="molecule type" value="Genomic_DNA"/>
</dbReference>
<organism evidence="2 3">
    <name type="scientific">Solirubrobacter ginsenosidimutans</name>
    <dbReference type="NCBI Taxonomy" id="490573"/>
    <lineage>
        <taxon>Bacteria</taxon>
        <taxon>Bacillati</taxon>
        <taxon>Actinomycetota</taxon>
        <taxon>Thermoleophilia</taxon>
        <taxon>Solirubrobacterales</taxon>
        <taxon>Solirubrobacteraceae</taxon>
        <taxon>Solirubrobacter</taxon>
    </lineage>
</organism>
<evidence type="ECO:0000313" key="2">
    <source>
        <dbReference type="EMBL" id="MDA0159510.1"/>
    </source>
</evidence>
<proteinExistence type="predicted"/>
<dbReference type="AlphaFoldDB" id="A0A9X3RYC5"/>
<feature type="transmembrane region" description="Helical" evidence="1">
    <location>
        <begin position="126"/>
        <end position="146"/>
    </location>
</feature>
<evidence type="ECO:0000313" key="3">
    <source>
        <dbReference type="Proteomes" id="UP001149140"/>
    </source>
</evidence>
<keyword evidence="1" id="KW-0472">Membrane</keyword>
<keyword evidence="3" id="KW-1185">Reference proteome</keyword>
<feature type="transmembrane region" description="Helical" evidence="1">
    <location>
        <begin position="71"/>
        <end position="88"/>
    </location>
</feature>
<feature type="transmembrane region" description="Helical" evidence="1">
    <location>
        <begin position="152"/>
        <end position="174"/>
    </location>
</feature>
<dbReference type="GO" id="GO:0005886">
    <property type="term" value="C:plasma membrane"/>
    <property type="evidence" value="ECO:0007669"/>
    <property type="project" value="TreeGrafter"/>
</dbReference>
<comment type="caution">
    <text evidence="2">The sequence shown here is derived from an EMBL/GenBank/DDBJ whole genome shotgun (WGS) entry which is preliminary data.</text>
</comment>
<sequence>MLSSFTAPLSRGHAALRGILAVGLGTTFAVWPGITIGTIIALFAIYTVVDAGVCLVRAFQHGVCGSDRALLGLRALIEVIAAGVAVFYPGATAAVMTVVIGIYAITLGGTELAVVGRLSKFNGNGWGWEIAGGVLSIMTGVALVVWPGIGAVTLAIVFGLYLAISGFMLLLAAAKTPSGRTVVA</sequence>
<dbReference type="PANTHER" id="PTHR34989:SF1">
    <property type="entry name" value="PROTEIN HDED"/>
    <property type="match status" value="1"/>
</dbReference>
<protein>
    <submittedName>
        <fullName evidence="2">DUF308 domain-containing protein</fullName>
    </submittedName>
</protein>
<dbReference type="Pfam" id="PF03729">
    <property type="entry name" value="DUF308"/>
    <property type="match status" value="1"/>
</dbReference>
<keyword evidence="1" id="KW-1133">Transmembrane helix</keyword>
<feature type="transmembrane region" description="Helical" evidence="1">
    <location>
        <begin position="94"/>
        <end position="114"/>
    </location>
</feature>